<reference evidence="3 4" key="1">
    <citation type="submission" date="2016-10" db="EMBL/GenBank/DDBJ databases">
        <authorList>
            <person name="de Groot N.N."/>
        </authorList>
    </citation>
    <scope>NUCLEOTIDE SEQUENCE [LARGE SCALE GENOMIC DNA]</scope>
    <source>
        <strain evidence="3 4">DSM 15269</strain>
    </source>
</reference>
<gene>
    <name evidence="3" type="ORF">SAMN04488516_10461</name>
</gene>
<dbReference type="Proteomes" id="UP000199602">
    <property type="component" value="Unassembled WGS sequence"/>
</dbReference>
<feature type="domain" description="Flavinylation-associated cytochrome" evidence="2">
    <location>
        <begin position="6"/>
        <end position="72"/>
    </location>
</feature>
<feature type="transmembrane region" description="Helical" evidence="1">
    <location>
        <begin position="52"/>
        <end position="72"/>
    </location>
</feature>
<dbReference type="STRING" id="206665.SAMN04488516_10461"/>
<keyword evidence="1" id="KW-0472">Membrane</keyword>
<dbReference type="OrthoDB" id="9793491at2"/>
<feature type="transmembrane region" description="Helical" evidence="1">
    <location>
        <begin position="93"/>
        <end position="111"/>
    </location>
</feature>
<dbReference type="RefSeq" id="WP_092064763.1">
    <property type="nucleotide sequence ID" value="NZ_FNIN01000004.1"/>
</dbReference>
<organism evidence="3 4">
    <name type="scientific">Desulfonauticus submarinus</name>
    <dbReference type="NCBI Taxonomy" id="206665"/>
    <lineage>
        <taxon>Bacteria</taxon>
        <taxon>Pseudomonadati</taxon>
        <taxon>Thermodesulfobacteriota</taxon>
        <taxon>Desulfovibrionia</taxon>
        <taxon>Desulfovibrionales</taxon>
        <taxon>Desulfonauticaceae</taxon>
        <taxon>Desulfonauticus</taxon>
    </lineage>
</organism>
<keyword evidence="4" id="KW-1185">Reference proteome</keyword>
<dbReference type="AlphaFoldDB" id="A0A1H0D842"/>
<evidence type="ECO:0000313" key="3">
    <source>
        <dbReference type="EMBL" id="SDN66146.1"/>
    </source>
</evidence>
<name>A0A1H0D842_9BACT</name>
<protein>
    <recommendedName>
        <fullName evidence="2">Flavinylation-associated cytochrome domain-containing protein</fullName>
    </recommendedName>
</protein>
<evidence type="ECO:0000313" key="4">
    <source>
        <dbReference type="Proteomes" id="UP000199602"/>
    </source>
</evidence>
<keyword evidence="1" id="KW-1133">Transmembrane helix</keyword>
<sequence>MRVRRLISLLSLLSFGLLLVTSIVLYIVPHGRVAYWVDWTLWGLSKTQWQNLHINLGFLFLLSVFFHLYYNWNSITHYFKNKLNRLIIFTKEFNVALLIILLVSGGTYFMVPPFSTIIDFSEVIKEKASLKYGNPPYGHAELSSLKVLCQRLGLDLKQVLNNLKKRNIKFSGPQDTILEIARINNLTPKQVYEIAIDYDKKKAGLSAFIPLGIGKLTLKEFCQQFGLNLQDVVLVLEKNGYVVKANTTLKEIAASRNQTPSDLYKLLQQNFN</sequence>
<evidence type="ECO:0000256" key="1">
    <source>
        <dbReference type="SAM" id="Phobius"/>
    </source>
</evidence>
<dbReference type="EMBL" id="FNIN01000004">
    <property type="protein sequence ID" value="SDN66146.1"/>
    <property type="molecule type" value="Genomic_DNA"/>
</dbReference>
<feature type="transmembrane region" description="Helical" evidence="1">
    <location>
        <begin position="7"/>
        <end position="28"/>
    </location>
</feature>
<keyword evidence="1" id="KW-0812">Transmembrane</keyword>
<proteinExistence type="predicted"/>
<evidence type="ECO:0000259" key="2">
    <source>
        <dbReference type="Pfam" id="PF14358"/>
    </source>
</evidence>
<dbReference type="InterPro" id="IPR025517">
    <property type="entry name" value="DUF4405"/>
</dbReference>
<dbReference type="Pfam" id="PF14358">
    <property type="entry name" value="DUF4405"/>
    <property type="match status" value="1"/>
</dbReference>
<accession>A0A1H0D842</accession>